<feature type="signal peptide" evidence="3">
    <location>
        <begin position="1"/>
        <end position="25"/>
    </location>
</feature>
<evidence type="ECO:0000256" key="2">
    <source>
        <dbReference type="SAM" id="MobiDB-lite"/>
    </source>
</evidence>
<dbReference type="Pfam" id="PF09479">
    <property type="entry name" value="Flg_new"/>
    <property type="match status" value="1"/>
</dbReference>
<organism evidence="5 6">
    <name type="scientific">Anaerosphaera aminiphila DSM 21120</name>
    <dbReference type="NCBI Taxonomy" id="1120995"/>
    <lineage>
        <taxon>Bacteria</taxon>
        <taxon>Bacillati</taxon>
        <taxon>Bacillota</taxon>
        <taxon>Tissierellia</taxon>
        <taxon>Tissierellales</taxon>
        <taxon>Peptoniphilaceae</taxon>
        <taxon>Anaerosphaera</taxon>
    </lineage>
</organism>
<dbReference type="NCBIfam" id="TIGR01451">
    <property type="entry name" value="B_ant_repeat"/>
    <property type="match status" value="5"/>
</dbReference>
<feature type="chain" id="PRO_5013223228" evidence="3">
    <location>
        <begin position="26"/>
        <end position="1148"/>
    </location>
</feature>
<proteinExistence type="predicted"/>
<feature type="compositionally biased region" description="Low complexity" evidence="2">
    <location>
        <begin position="917"/>
        <end position="932"/>
    </location>
</feature>
<sequence>MKKVISCILAFVMLLGIFPANIASASSEPDNLIKNPEFKVTGLGSKGEYNVDGWTMGYPSKLQKDGWYNDLWPNTPNIGDSAWEEQYKPIEDGIALKSIMEDNKARNRNSWFKQEIEIKDMVVGKTYEVSSKIHIEKASLGTGNASVTIRDKNNEVVYINAIDANGNEGKIQELNGSFEYIGGPLTIQINSSSTETLEYIVNYTGLKLQRVYKVNYDANTASEVNGNLPKDDRNYKNGENVAVNNAETLLREGYEFKGWALAKDSKEPVTTIDNISEDTTLYVIWEEILPEPGKLESSKIVDKTEATRGEEITYYLFLENTGETELENIEIEDTVPEELEKIDAISNEIPKEDLNVDGNKITGKTNLKAGEEKIIFITGTIKGDAVIGTKFSNTAKVTNPLEAGNPQRPKSEETEVTAKSGEITAEKTVDKTEVNPGDEVNYTLKIKNTGESDLNNLLVEDNVPIELEDVTAGNDLTVDGNKVFGKVNIEAKSEINIEITGKVKINVETDKSFLNTATITNPDDDKTINVTSELTKILPGIEDLEGKIEVNTIEITTGGEITYTITLENTGTTRLIELELVDEMPEYLEDIKVKGIEFYTVEGNNVSITLEIDPGEVKTIEISGTLKEGVESGESIVNTITIYEYTDPVKQITFTSESVTVIPKPGKLEATKEVDKSEVKRGEKLTYTIKLKNSGETKLENIEVIDYIPLAIDTKGLTATGIDNITIAEGMVKVNVDLEPKEEKTLIITGTIAEHTVIGESFSNFLTITDPSEPLIPITPTSGETKVIAKEGNPVVTKVADKKEVTRGEELTYTIAIENTGESKLKDIEVEDEVPSQLENVTVEGNSGVKAVGNKISGKVDVEIGETIILTVKGNVKNDADLEKGFTNTVTVVDPNNPEEPIEEISEKTKVVDKPSTETGWTWSGGSSTTSKESPKTEEVLTHIAYLNGYPDNTIRPQGSITRAEVATIFARLKVGEANIPSGTTNYSDVNSSDWYTKYIVFVTDNNIMEGYGDGSFKPNDKITRAEFTAVVASYSSLVNVESSFEDVSGHWAEKYIGAVTSKGWINGYPDGTFKSEKDISREEVATMVNKMLDRKVDKDGLNNLVIKNFTDLDENSWSYFDMIEASNSHKLVRRTLGDIMENWKELL</sequence>
<feature type="domain" description="SLH" evidence="4">
    <location>
        <begin position="983"/>
        <end position="1039"/>
    </location>
</feature>
<dbReference type="InterPro" id="IPR051172">
    <property type="entry name" value="Chlamydia_OmcB"/>
</dbReference>
<evidence type="ECO:0000256" key="3">
    <source>
        <dbReference type="SAM" id="SignalP"/>
    </source>
</evidence>
<dbReference type="AlphaFoldDB" id="A0A1M5UTT3"/>
<keyword evidence="6" id="KW-1185">Reference proteome</keyword>
<reference evidence="5 6" key="1">
    <citation type="submission" date="2016-11" db="EMBL/GenBank/DDBJ databases">
        <authorList>
            <person name="Jaros S."/>
            <person name="Januszkiewicz K."/>
            <person name="Wedrychowicz H."/>
        </authorList>
    </citation>
    <scope>NUCLEOTIDE SEQUENCE [LARGE SCALE GENOMIC DNA]</scope>
    <source>
        <strain evidence="5 6">DSM 21120</strain>
    </source>
</reference>
<dbReference type="STRING" id="1120995.SAMN02745245_01873"/>
<dbReference type="InterPro" id="IPR013378">
    <property type="entry name" value="InlB-like_B-rpt"/>
</dbReference>
<feature type="region of interest" description="Disordered" evidence="2">
    <location>
        <begin position="913"/>
        <end position="936"/>
    </location>
</feature>
<dbReference type="InterPro" id="IPR001119">
    <property type="entry name" value="SLH_dom"/>
</dbReference>
<gene>
    <name evidence="5" type="ORF">SAMN02745245_01873</name>
</gene>
<evidence type="ECO:0000256" key="1">
    <source>
        <dbReference type="ARBA" id="ARBA00004196"/>
    </source>
</evidence>
<dbReference type="InterPro" id="IPR042229">
    <property type="entry name" value="Listeria/Bacterioides_rpt_sf"/>
</dbReference>
<keyword evidence="3" id="KW-0732">Signal</keyword>
<dbReference type="Pfam" id="PF01345">
    <property type="entry name" value="DUF11"/>
    <property type="match status" value="5"/>
</dbReference>
<dbReference type="InterPro" id="IPR001434">
    <property type="entry name" value="OmcB-like_DUF11"/>
</dbReference>
<dbReference type="InterPro" id="IPR047589">
    <property type="entry name" value="DUF11_rpt"/>
</dbReference>
<dbReference type="Gene3D" id="2.60.40.4270">
    <property type="entry name" value="Listeria-Bacteroides repeat domain"/>
    <property type="match status" value="1"/>
</dbReference>
<dbReference type="OrthoDB" id="1698971at2"/>
<name>A0A1M5UTT3_9FIRM</name>
<feature type="domain" description="SLH" evidence="4">
    <location>
        <begin position="1040"/>
        <end position="1103"/>
    </location>
</feature>
<dbReference type="Pfam" id="PF00395">
    <property type="entry name" value="SLH"/>
    <property type="match status" value="3"/>
</dbReference>
<dbReference type="GO" id="GO:0030313">
    <property type="term" value="C:cell envelope"/>
    <property type="evidence" value="ECO:0007669"/>
    <property type="project" value="UniProtKB-SubCell"/>
</dbReference>
<dbReference type="PANTHER" id="PTHR34819:SF3">
    <property type="entry name" value="CELL SURFACE PROTEIN"/>
    <property type="match status" value="1"/>
</dbReference>
<dbReference type="Proteomes" id="UP000184032">
    <property type="component" value="Unassembled WGS sequence"/>
</dbReference>
<evidence type="ECO:0000313" key="6">
    <source>
        <dbReference type="Proteomes" id="UP000184032"/>
    </source>
</evidence>
<evidence type="ECO:0000259" key="4">
    <source>
        <dbReference type="PROSITE" id="PS51272"/>
    </source>
</evidence>
<dbReference type="Gene3D" id="2.60.40.740">
    <property type="match status" value="3"/>
</dbReference>
<dbReference type="PANTHER" id="PTHR34819">
    <property type="entry name" value="LARGE CYSTEINE-RICH PERIPLASMIC PROTEIN OMCB"/>
    <property type="match status" value="1"/>
</dbReference>
<dbReference type="EMBL" id="FQXI01000020">
    <property type="protein sequence ID" value="SHH66133.1"/>
    <property type="molecule type" value="Genomic_DNA"/>
</dbReference>
<dbReference type="RefSeq" id="WP_073185643.1">
    <property type="nucleotide sequence ID" value="NZ_FQXI01000020.1"/>
</dbReference>
<feature type="region of interest" description="Disordered" evidence="2">
    <location>
        <begin position="398"/>
        <end position="419"/>
    </location>
</feature>
<accession>A0A1M5UTT3</accession>
<comment type="subcellular location">
    <subcellularLocation>
        <location evidence="1">Cell envelope</location>
    </subcellularLocation>
</comment>
<protein>
    <submittedName>
        <fullName evidence="5">Conserved repeat domain-containing protein/fimbrial isopeptide formation D2 domain-containing protein</fullName>
    </submittedName>
</protein>
<evidence type="ECO:0000313" key="5">
    <source>
        <dbReference type="EMBL" id="SHH66133.1"/>
    </source>
</evidence>
<dbReference type="PROSITE" id="PS51272">
    <property type="entry name" value="SLH"/>
    <property type="match status" value="2"/>
</dbReference>